<keyword evidence="1" id="KW-1133">Transmembrane helix</keyword>
<feature type="transmembrane region" description="Helical" evidence="1">
    <location>
        <begin position="6"/>
        <end position="25"/>
    </location>
</feature>
<keyword evidence="1" id="KW-0812">Transmembrane</keyword>
<proteinExistence type="predicted"/>
<dbReference type="InterPro" id="IPR031571">
    <property type="entry name" value="RcpC_dom"/>
</dbReference>
<dbReference type="OrthoDB" id="163768at2"/>
<dbReference type="STRING" id="225848.Sps_02284"/>
<dbReference type="RefSeq" id="WP_077752610.1">
    <property type="nucleotide sequence ID" value="NZ_CP014782.1"/>
</dbReference>
<evidence type="ECO:0000313" key="4">
    <source>
        <dbReference type="Proteomes" id="UP000189545"/>
    </source>
</evidence>
<evidence type="ECO:0000313" key="3">
    <source>
        <dbReference type="EMBL" id="AQS37442.1"/>
    </source>
</evidence>
<dbReference type="Pfam" id="PF16976">
    <property type="entry name" value="RcpC"/>
    <property type="match status" value="1"/>
</dbReference>
<evidence type="ECO:0000256" key="1">
    <source>
        <dbReference type="SAM" id="Phobius"/>
    </source>
</evidence>
<name>A0A1S6HPL4_9GAMM</name>
<dbReference type="EMBL" id="CP014782">
    <property type="protein sequence ID" value="AQS37442.1"/>
    <property type="molecule type" value="Genomic_DNA"/>
</dbReference>
<sequence>MTVKRLMYFSVFISLAGLIGLYLSISAPQKQMYIKSENVRQEILVAKQDIKSGQRFGASLFEWKLVNEDELTSLLDHISKETFDILKFNDSVLAGSFIAGHIMSQSDFLKPEEGGFLSVSLRPGYRAVSVPVDQVTANSGLVGPGDSVDVLLLASQEQELRTRGNEAQSLYVKTIAKNVRVLAFNDAVKVEQYMEAQKKYKGFIPDDSAVTLEVLAEQANRIILANQLGRLTLVLRSNNDLADASNNKDQINISDIFPDIKRVQPNLGLVEFRADERRVMNKTGDKSD</sequence>
<dbReference type="Proteomes" id="UP000189545">
    <property type="component" value="Chromosome"/>
</dbReference>
<dbReference type="NCBIfam" id="TIGR03177">
    <property type="entry name" value="pilus_cpaB"/>
    <property type="match status" value="1"/>
</dbReference>
<dbReference type="KEGG" id="spsw:Sps_02284"/>
<accession>A0A1S6HPL4</accession>
<feature type="domain" description="Flp pilus assembly protein RcpC/CpaB" evidence="2">
    <location>
        <begin position="115"/>
        <end position="236"/>
    </location>
</feature>
<gene>
    <name evidence="3" type="ORF">Sps_02284</name>
</gene>
<reference evidence="3 4" key="1">
    <citation type="submission" date="2016-03" db="EMBL/GenBank/DDBJ databases">
        <title>Complete genome sequence of Shewanella psychrophila WP2, a deep sea bacterium isolated from west Pacific sediment.</title>
        <authorList>
            <person name="Xu G."/>
            <person name="Jian H."/>
        </authorList>
    </citation>
    <scope>NUCLEOTIDE SEQUENCE [LARGE SCALE GENOMIC DNA]</scope>
    <source>
        <strain evidence="3 4">WP2</strain>
    </source>
</reference>
<organism evidence="3 4">
    <name type="scientific">Shewanella psychrophila</name>
    <dbReference type="NCBI Taxonomy" id="225848"/>
    <lineage>
        <taxon>Bacteria</taxon>
        <taxon>Pseudomonadati</taxon>
        <taxon>Pseudomonadota</taxon>
        <taxon>Gammaproteobacteria</taxon>
        <taxon>Alteromonadales</taxon>
        <taxon>Shewanellaceae</taxon>
        <taxon>Shewanella</taxon>
    </lineage>
</organism>
<dbReference type="AlphaFoldDB" id="A0A1S6HPL4"/>
<keyword evidence="1" id="KW-0472">Membrane</keyword>
<protein>
    <submittedName>
        <fullName evidence="3">Flp pilus assembly protein CpaB</fullName>
    </submittedName>
</protein>
<dbReference type="InterPro" id="IPR017592">
    <property type="entry name" value="Pilus_assmbl_Flp-typ_CpaB"/>
</dbReference>
<keyword evidence="4" id="KW-1185">Reference proteome</keyword>
<evidence type="ECO:0000259" key="2">
    <source>
        <dbReference type="Pfam" id="PF16976"/>
    </source>
</evidence>